<feature type="region of interest" description="Disordered" evidence="1">
    <location>
        <begin position="1"/>
        <end position="81"/>
    </location>
</feature>
<feature type="region of interest" description="Disordered" evidence="1">
    <location>
        <begin position="162"/>
        <end position="195"/>
    </location>
</feature>
<keyword evidence="3" id="KW-1185">Reference proteome</keyword>
<dbReference type="InterPro" id="IPR012479">
    <property type="entry name" value="SAP30BP"/>
</dbReference>
<reference evidence="2 3" key="1">
    <citation type="submission" date="2023-10" db="EMBL/GenBank/DDBJ databases">
        <authorList>
            <person name="Maclean D."/>
            <person name="Macfadyen A."/>
        </authorList>
    </citation>
    <scope>NUCLEOTIDE SEQUENCE [LARGE SCALE GENOMIC DNA]</scope>
</reference>
<name>A0AAV1HVW4_9CHLO</name>
<evidence type="ECO:0000256" key="1">
    <source>
        <dbReference type="SAM" id="MobiDB-lite"/>
    </source>
</evidence>
<evidence type="ECO:0000313" key="3">
    <source>
        <dbReference type="Proteomes" id="UP001314263"/>
    </source>
</evidence>
<dbReference type="GO" id="GO:0005634">
    <property type="term" value="C:nucleus"/>
    <property type="evidence" value="ECO:0007669"/>
    <property type="project" value="TreeGrafter"/>
</dbReference>
<comment type="caution">
    <text evidence="2">The sequence shown here is derived from an EMBL/GenBank/DDBJ whole genome shotgun (WGS) entry which is preliminary data.</text>
</comment>
<gene>
    <name evidence="2" type="ORF">CVIRNUC_002070</name>
</gene>
<feature type="compositionally biased region" description="Acidic residues" evidence="1">
    <location>
        <begin position="1"/>
        <end position="11"/>
    </location>
</feature>
<organism evidence="2 3">
    <name type="scientific">Coccomyxa viridis</name>
    <dbReference type="NCBI Taxonomy" id="1274662"/>
    <lineage>
        <taxon>Eukaryota</taxon>
        <taxon>Viridiplantae</taxon>
        <taxon>Chlorophyta</taxon>
        <taxon>core chlorophytes</taxon>
        <taxon>Trebouxiophyceae</taxon>
        <taxon>Trebouxiophyceae incertae sedis</taxon>
        <taxon>Coccomyxaceae</taxon>
        <taxon>Coccomyxa</taxon>
    </lineage>
</organism>
<evidence type="ECO:0008006" key="4">
    <source>
        <dbReference type="Google" id="ProtNLM"/>
    </source>
</evidence>
<evidence type="ECO:0000313" key="2">
    <source>
        <dbReference type="EMBL" id="CAK0751467.1"/>
    </source>
</evidence>
<proteinExistence type="predicted"/>
<dbReference type="EMBL" id="CAUYUE010000003">
    <property type="protein sequence ID" value="CAK0751467.1"/>
    <property type="molecule type" value="Genomic_DNA"/>
</dbReference>
<protein>
    <recommendedName>
        <fullName evidence="4">HCNGP-like protein</fullName>
    </recommendedName>
</protein>
<accession>A0AAV1HVW4</accession>
<dbReference type="GO" id="GO:0006355">
    <property type="term" value="P:regulation of DNA-templated transcription"/>
    <property type="evidence" value="ECO:0007669"/>
    <property type="project" value="InterPro"/>
</dbReference>
<dbReference type="PANTHER" id="PTHR13464">
    <property type="entry name" value="TRANSCRIPTIONAL REGULATOR PROTEIN HCNGP"/>
    <property type="match status" value="1"/>
</dbReference>
<dbReference type="Proteomes" id="UP001314263">
    <property type="component" value="Unassembled WGS sequence"/>
</dbReference>
<dbReference type="PANTHER" id="PTHR13464:SF0">
    <property type="entry name" value="SAP30-BINDING PROTEIN"/>
    <property type="match status" value="1"/>
</dbReference>
<dbReference type="AlphaFoldDB" id="A0AAV1HVW4"/>
<dbReference type="Pfam" id="PF07818">
    <property type="entry name" value="HCNGP"/>
    <property type="match status" value="1"/>
</dbReference>
<sequence length="222" mass="23698">MPDSEPDEGDEGLAKLLTPGRMPDSASTAKFDTAGAALGASPSLNAEAGRSAGGPSTSEPQEEACRLPPELAKEPPGPVDPLIQATVRNFIEAAEMHNKNITNELRQVRAYKNPDFLQKMVKHFGVHDKGTCFPKDVFDPDALPKEDYYKALAAGFDAEQKRKTDERAKLGPQFVKGPTEQAKKPPSYGISSGGASSAAHIAAQAVARAQAQVSKRAKWDSK</sequence>